<dbReference type="OrthoDB" id="9785699at2"/>
<keyword evidence="7" id="KW-1185">Reference proteome</keyword>
<dbReference type="InterPro" id="IPR006638">
    <property type="entry name" value="Elp3/MiaA/NifB-like_rSAM"/>
</dbReference>
<dbReference type="PANTHER" id="PTHR43432">
    <property type="entry name" value="SLR0285 PROTEIN"/>
    <property type="match status" value="1"/>
</dbReference>
<dbReference type="SFLD" id="SFLDG01084">
    <property type="entry name" value="Uncharacterised_Radical_SAM_Su"/>
    <property type="match status" value="1"/>
</dbReference>
<dbReference type="PROSITE" id="PS51918">
    <property type="entry name" value="RADICAL_SAM"/>
    <property type="match status" value="1"/>
</dbReference>
<proteinExistence type="predicted"/>
<dbReference type="GO" id="GO:0046872">
    <property type="term" value="F:metal ion binding"/>
    <property type="evidence" value="ECO:0007669"/>
    <property type="project" value="UniProtKB-KW"/>
</dbReference>
<feature type="domain" description="Radical SAM core" evidence="5">
    <location>
        <begin position="82"/>
        <end position="319"/>
    </location>
</feature>
<dbReference type="GO" id="GO:0003824">
    <property type="term" value="F:catalytic activity"/>
    <property type="evidence" value="ECO:0007669"/>
    <property type="project" value="InterPro"/>
</dbReference>
<feature type="compositionally biased region" description="Low complexity" evidence="4">
    <location>
        <begin position="18"/>
        <end position="35"/>
    </location>
</feature>
<accession>A0A2M9G120</accession>
<dbReference type="SMART" id="SM00729">
    <property type="entry name" value="Elp3"/>
    <property type="match status" value="1"/>
</dbReference>
<dbReference type="GO" id="GO:0051536">
    <property type="term" value="F:iron-sulfur cluster binding"/>
    <property type="evidence" value="ECO:0007669"/>
    <property type="project" value="UniProtKB-KW"/>
</dbReference>
<dbReference type="NCBIfam" id="NF033668">
    <property type="entry name" value="rSAM_PA0069"/>
    <property type="match status" value="1"/>
</dbReference>
<dbReference type="Gene3D" id="3.80.30.30">
    <property type="match status" value="1"/>
</dbReference>
<dbReference type="InterPro" id="IPR007197">
    <property type="entry name" value="rSAM"/>
</dbReference>
<organism evidence="6 7">
    <name type="scientific">Minwuia thermotolerans</name>
    <dbReference type="NCBI Taxonomy" id="2056226"/>
    <lineage>
        <taxon>Bacteria</taxon>
        <taxon>Pseudomonadati</taxon>
        <taxon>Pseudomonadota</taxon>
        <taxon>Alphaproteobacteria</taxon>
        <taxon>Minwuiales</taxon>
        <taxon>Minwuiaceae</taxon>
        <taxon>Minwuia</taxon>
    </lineage>
</organism>
<dbReference type="InterPro" id="IPR040086">
    <property type="entry name" value="MJ0683-like"/>
</dbReference>
<sequence length="377" mass="42129">MEQKKNITYGGHGFDMSAAAGPAQARGRGARSNRSGRFEAEERVWIDDGWTPPEEWLEDGAGVRTTETADATRTIIARNSSPDISFDRSINPYRGCEHGCIYCFARPTHAYLGLSPGIDFETKLLYKPEAARLLEKELRAPGYQCRVIAIGTNTDPYQPIERRRQVTRQILEVLARFEHPVGIVTKSALVTRDLDILAPMAEKGLVKVALSVTTLDRRLARSMEPRASTPENRLAAIRELSRAGVRTAVMAAPMIPSLNEPEMEAILERAAEAGAREAGYILLRLPLEIADLFREWLESETPNRAGRIMKLIRDMRGGRDYDAAWGRRMSGAGPYAEMMARRFRIAARRLGLNEAKLRLDTSRFQRPPAPGDQLSLL</sequence>
<evidence type="ECO:0000313" key="6">
    <source>
        <dbReference type="EMBL" id="PJK29406.1"/>
    </source>
</evidence>
<dbReference type="Pfam" id="PF04055">
    <property type="entry name" value="Radical_SAM"/>
    <property type="match status" value="1"/>
</dbReference>
<keyword evidence="2" id="KW-0408">Iron</keyword>
<dbReference type="SUPFAM" id="SSF102114">
    <property type="entry name" value="Radical SAM enzymes"/>
    <property type="match status" value="1"/>
</dbReference>
<dbReference type="EMBL" id="PHIG01000033">
    <property type="protein sequence ID" value="PJK29406.1"/>
    <property type="molecule type" value="Genomic_DNA"/>
</dbReference>
<dbReference type="Proteomes" id="UP000229498">
    <property type="component" value="Unassembled WGS sequence"/>
</dbReference>
<dbReference type="AlphaFoldDB" id="A0A2M9G120"/>
<feature type="region of interest" description="Disordered" evidence="4">
    <location>
        <begin position="1"/>
        <end position="37"/>
    </location>
</feature>
<dbReference type="SFLD" id="SFLDS00029">
    <property type="entry name" value="Radical_SAM"/>
    <property type="match status" value="1"/>
</dbReference>
<evidence type="ECO:0000313" key="7">
    <source>
        <dbReference type="Proteomes" id="UP000229498"/>
    </source>
</evidence>
<keyword evidence="1" id="KW-0479">Metal-binding</keyword>
<evidence type="ECO:0000259" key="5">
    <source>
        <dbReference type="PROSITE" id="PS51918"/>
    </source>
</evidence>
<evidence type="ECO:0000256" key="1">
    <source>
        <dbReference type="ARBA" id="ARBA00022723"/>
    </source>
</evidence>
<dbReference type="CDD" id="cd01335">
    <property type="entry name" value="Radical_SAM"/>
    <property type="match status" value="1"/>
</dbReference>
<name>A0A2M9G120_9PROT</name>
<dbReference type="RefSeq" id="WP_109792052.1">
    <property type="nucleotide sequence ID" value="NZ_PHIG01000033.1"/>
</dbReference>
<evidence type="ECO:0000256" key="4">
    <source>
        <dbReference type="SAM" id="MobiDB-lite"/>
    </source>
</evidence>
<protein>
    <submittedName>
        <fullName evidence="6">Radical SAM protein</fullName>
    </submittedName>
</protein>
<keyword evidence="3" id="KW-0411">Iron-sulfur</keyword>
<dbReference type="InterPro" id="IPR058240">
    <property type="entry name" value="rSAM_sf"/>
</dbReference>
<evidence type="ECO:0000256" key="3">
    <source>
        <dbReference type="ARBA" id="ARBA00023014"/>
    </source>
</evidence>
<dbReference type="PANTHER" id="PTHR43432:SF3">
    <property type="entry name" value="SLR0285 PROTEIN"/>
    <property type="match status" value="1"/>
</dbReference>
<reference evidence="6 7" key="1">
    <citation type="submission" date="2017-11" db="EMBL/GenBank/DDBJ databases">
        <title>Draft genome sequence of Rhizobiales bacterium SY3-13.</title>
        <authorList>
            <person name="Sun C."/>
        </authorList>
    </citation>
    <scope>NUCLEOTIDE SEQUENCE [LARGE SCALE GENOMIC DNA]</scope>
    <source>
        <strain evidence="6 7">SY3-13</strain>
    </source>
</reference>
<evidence type="ECO:0000256" key="2">
    <source>
        <dbReference type="ARBA" id="ARBA00023004"/>
    </source>
</evidence>
<comment type="caution">
    <text evidence="6">The sequence shown here is derived from an EMBL/GenBank/DDBJ whole genome shotgun (WGS) entry which is preliminary data.</text>
</comment>
<gene>
    <name evidence="6" type="ORF">CVT23_12460</name>
</gene>